<gene>
    <name evidence="2" type="ORF">DYY88_02110</name>
</gene>
<sequence length="70" mass="7928">MGASRVNGHEVNSDRHRTSPINIQHPSSPNADAWQGRSPKTHSQNGLPIQGEIHGRWLHRCWGKARSRDR</sequence>
<name>A0A4Q7EG65_9CYAN</name>
<reference evidence="2 3" key="1">
    <citation type="submission" date="2018-11" db="EMBL/GenBank/DDBJ databases">
        <title>Whole genome sequencing of an environmental sample.</title>
        <authorList>
            <person name="Sarangi A.N."/>
            <person name="Singh D."/>
            <person name="Tripathy S."/>
        </authorList>
    </citation>
    <scope>NUCLEOTIDE SEQUENCE [LARGE SCALE GENOMIC DNA]</scope>
    <source>
        <strain evidence="2 3">Lakshadweep</strain>
    </source>
</reference>
<evidence type="ECO:0000313" key="2">
    <source>
        <dbReference type="EMBL" id="RZM82077.1"/>
    </source>
</evidence>
<dbReference type="EMBL" id="QVFV01000001">
    <property type="protein sequence ID" value="RZM82077.1"/>
    <property type="molecule type" value="Genomic_DNA"/>
</dbReference>
<comment type="caution">
    <text evidence="2">The sequence shown here is derived from an EMBL/GenBank/DDBJ whole genome shotgun (WGS) entry which is preliminary data.</text>
</comment>
<feature type="compositionally biased region" description="Basic and acidic residues" evidence="1">
    <location>
        <begin position="7"/>
        <end position="17"/>
    </location>
</feature>
<proteinExistence type="predicted"/>
<dbReference type="Proteomes" id="UP000292459">
    <property type="component" value="Unassembled WGS sequence"/>
</dbReference>
<accession>A0A4Q7EG65</accession>
<keyword evidence="3" id="KW-1185">Reference proteome</keyword>
<dbReference type="AlphaFoldDB" id="A0A4Q7EG65"/>
<evidence type="ECO:0000313" key="3">
    <source>
        <dbReference type="Proteomes" id="UP000292459"/>
    </source>
</evidence>
<protein>
    <submittedName>
        <fullName evidence="2">Uncharacterized protein</fullName>
    </submittedName>
</protein>
<dbReference type="RefSeq" id="WP_130199300.1">
    <property type="nucleotide sequence ID" value="NZ_QVFV01000001.1"/>
</dbReference>
<organism evidence="2 3">
    <name type="scientific">Leptolyngbya iicbica LK</name>
    <dbReference type="NCBI Taxonomy" id="2294035"/>
    <lineage>
        <taxon>Bacteria</taxon>
        <taxon>Bacillati</taxon>
        <taxon>Cyanobacteriota</taxon>
        <taxon>Cyanophyceae</taxon>
        <taxon>Leptolyngbyales</taxon>
        <taxon>Leptolyngbyaceae</taxon>
        <taxon>Leptolyngbya group</taxon>
        <taxon>Leptolyngbya</taxon>
        <taxon>Leptolyngbya iicbica</taxon>
    </lineage>
</organism>
<feature type="region of interest" description="Disordered" evidence="1">
    <location>
        <begin position="1"/>
        <end position="54"/>
    </location>
</feature>
<evidence type="ECO:0000256" key="1">
    <source>
        <dbReference type="SAM" id="MobiDB-lite"/>
    </source>
</evidence>
<feature type="compositionally biased region" description="Polar residues" evidence="1">
    <location>
        <begin position="19"/>
        <end position="30"/>
    </location>
</feature>